<dbReference type="InterPro" id="IPR003337">
    <property type="entry name" value="Trehalose_PPase"/>
</dbReference>
<dbReference type="EMBL" id="WHYR01000033">
    <property type="protein sequence ID" value="MQL52926.1"/>
    <property type="molecule type" value="Genomic_DNA"/>
</dbReference>
<evidence type="ECO:0000256" key="5">
    <source>
        <dbReference type="ARBA" id="ARBA00024179"/>
    </source>
</evidence>
<proteinExistence type="inferred from homology"/>
<dbReference type="GO" id="GO:0046872">
    <property type="term" value="F:metal ion binding"/>
    <property type="evidence" value="ECO:0007669"/>
    <property type="project" value="UniProtKB-KW"/>
</dbReference>
<gene>
    <name evidence="7" type="primary">otsB</name>
    <name evidence="7" type="ORF">GFC01_11775</name>
</gene>
<dbReference type="Proteomes" id="UP000441717">
    <property type="component" value="Unassembled WGS sequence"/>
</dbReference>
<comment type="pathway">
    <text evidence="2 6">Glycan biosynthesis; trehalose biosynthesis.</text>
</comment>
<dbReference type="UniPathway" id="UPA00299"/>
<name>A0A6N7IS41_9FIRM</name>
<dbReference type="PANTHER" id="PTHR43768">
    <property type="entry name" value="TREHALOSE 6-PHOSPHATE PHOSPHATASE"/>
    <property type="match status" value="1"/>
</dbReference>
<keyword evidence="6" id="KW-0460">Magnesium</keyword>
<comment type="cofactor">
    <cofactor evidence="6">
        <name>Mg(2+)</name>
        <dbReference type="ChEBI" id="CHEBI:18420"/>
    </cofactor>
</comment>
<evidence type="ECO:0000313" key="7">
    <source>
        <dbReference type="EMBL" id="MQL52926.1"/>
    </source>
</evidence>
<dbReference type="InterPro" id="IPR044651">
    <property type="entry name" value="OTSB-like"/>
</dbReference>
<dbReference type="NCBIfam" id="TIGR01484">
    <property type="entry name" value="HAD-SF-IIB"/>
    <property type="match status" value="1"/>
</dbReference>
<dbReference type="EC" id="3.1.3.12" evidence="6"/>
<dbReference type="InterPro" id="IPR036412">
    <property type="entry name" value="HAD-like_sf"/>
</dbReference>
<dbReference type="SUPFAM" id="SSF56784">
    <property type="entry name" value="HAD-like"/>
    <property type="match status" value="1"/>
</dbReference>
<comment type="similarity">
    <text evidence="3 6">Belongs to the trehalose phosphatase family.</text>
</comment>
<evidence type="ECO:0000313" key="8">
    <source>
        <dbReference type="Proteomes" id="UP000441717"/>
    </source>
</evidence>
<dbReference type="InterPro" id="IPR006379">
    <property type="entry name" value="HAD-SF_hydro_IIB"/>
</dbReference>
<dbReference type="Pfam" id="PF02358">
    <property type="entry name" value="Trehalose_PPase"/>
    <property type="match status" value="1"/>
</dbReference>
<evidence type="ECO:0000256" key="4">
    <source>
        <dbReference type="ARBA" id="ARBA00022801"/>
    </source>
</evidence>
<dbReference type="GO" id="GO:0004805">
    <property type="term" value="F:trehalose-phosphatase activity"/>
    <property type="evidence" value="ECO:0007669"/>
    <property type="project" value="UniProtKB-EC"/>
</dbReference>
<dbReference type="Gene3D" id="3.40.50.1000">
    <property type="entry name" value="HAD superfamily/HAD-like"/>
    <property type="match status" value="1"/>
</dbReference>
<accession>A0A6N7IS41</accession>
<keyword evidence="4 6" id="KW-0378">Hydrolase</keyword>
<reference evidence="7 8" key="1">
    <citation type="submission" date="2019-10" db="EMBL/GenBank/DDBJ databases">
        <title>Comparative genomics of sulfur disproportionating microorganisms.</title>
        <authorList>
            <person name="Ward L.M."/>
            <person name="Bertran E."/>
            <person name="Johnston D."/>
        </authorList>
    </citation>
    <scope>NUCLEOTIDE SEQUENCE [LARGE SCALE GENOMIC DNA]</scope>
    <source>
        <strain evidence="7 8">DSM 14055</strain>
    </source>
</reference>
<keyword evidence="8" id="KW-1185">Reference proteome</keyword>
<evidence type="ECO:0000256" key="6">
    <source>
        <dbReference type="RuleBase" id="RU361117"/>
    </source>
</evidence>
<dbReference type="OrthoDB" id="9797743at2"/>
<evidence type="ECO:0000256" key="3">
    <source>
        <dbReference type="ARBA" id="ARBA00008770"/>
    </source>
</evidence>
<comment type="caution">
    <text evidence="7">The sequence shown here is derived from an EMBL/GenBank/DDBJ whole genome shotgun (WGS) entry which is preliminary data.</text>
</comment>
<dbReference type="PANTHER" id="PTHR43768:SF3">
    <property type="entry name" value="TREHALOSE 6-PHOSPHATE PHOSPHATASE"/>
    <property type="match status" value="1"/>
</dbReference>
<dbReference type="GO" id="GO:0005992">
    <property type="term" value="P:trehalose biosynthetic process"/>
    <property type="evidence" value="ECO:0007669"/>
    <property type="project" value="UniProtKB-UniPathway"/>
</dbReference>
<keyword evidence="6" id="KW-0479">Metal-binding</keyword>
<comment type="function">
    <text evidence="5 6">Removes the phosphate from trehalose 6-phosphate to produce free trehalose.</text>
</comment>
<sequence>MTPDGLAALVRARELLLMLDYDGTLVPMAPLPHLATPSPEILNALQRLAGTPGRVVAVISGRRLEELQVMLPLTGLYLAGTHGAEWRDPGGRIYRRLDPASFKKMMDILEAMAVECVNGKDGFLIENKGLSLALHYRRAEPAAAVETLNKFHRRILPVINKHGLEVLPGRKVVEIRPRGVNKGIMVQYLCRRYPQAFPLYFGDDRTDEDAFAALEGGWGILVSPAPRPSAATFSLSSPREVYRVLLLLNGNGRPGWQ</sequence>
<comment type="catalytic activity">
    <reaction evidence="1 6">
        <text>alpha,alpha-trehalose 6-phosphate + H2O = alpha,alpha-trehalose + phosphate</text>
        <dbReference type="Rhea" id="RHEA:23420"/>
        <dbReference type="ChEBI" id="CHEBI:15377"/>
        <dbReference type="ChEBI" id="CHEBI:16551"/>
        <dbReference type="ChEBI" id="CHEBI:43474"/>
        <dbReference type="ChEBI" id="CHEBI:58429"/>
        <dbReference type="EC" id="3.1.3.12"/>
    </reaction>
</comment>
<dbReference type="AlphaFoldDB" id="A0A6N7IS41"/>
<dbReference type="CDD" id="cd01627">
    <property type="entry name" value="HAD_TPP"/>
    <property type="match status" value="1"/>
</dbReference>
<dbReference type="Gene3D" id="3.30.70.1020">
    <property type="entry name" value="Trehalose-6-phosphate phosphatase related protein, domain 2"/>
    <property type="match status" value="1"/>
</dbReference>
<evidence type="ECO:0000256" key="2">
    <source>
        <dbReference type="ARBA" id="ARBA00005199"/>
    </source>
</evidence>
<organism evidence="7 8">
    <name type="scientific">Desulfofundulus thermobenzoicus</name>
    <dbReference type="NCBI Taxonomy" id="29376"/>
    <lineage>
        <taxon>Bacteria</taxon>
        <taxon>Bacillati</taxon>
        <taxon>Bacillota</taxon>
        <taxon>Clostridia</taxon>
        <taxon>Eubacteriales</taxon>
        <taxon>Peptococcaceae</taxon>
        <taxon>Desulfofundulus</taxon>
    </lineage>
</organism>
<dbReference type="InterPro" id="IPR023214">
    <property type="entry name" value="HAD_sf"/>
</dbReference>
<evidence type="ECO:0000256" key="1">
    <source>
        <dbReference type="ARBA" id="ARBA00000500"/>
    </source>
</evidence>
<protein>
    <recommendedName>
        <fullName evidence="6">Trehalose 6-phosphate phosphatase</fullName>
        <ecNumber evidence="6">3.1.3.12</ecNumber>
    </recommendedName>
</protein>
<dbReference type="NCBIfam" id="TIGR00685">
    <property type="entry name" value="T6PP"/>
    <property type="match status" value="1"/>
</dbReference>